<dbReference type="SUPFAM" id="SSF103473">
    <property type="entry name" value="MFS general substrate transporter"/>
    <property type="match status" value="1"/>
</dbReference>
<name>A0A0D1ZUP1_EXOME</name>
<dbReference type="HOGENOM" id="CLU_001265_0_1_1"/>
<feature type="transmembrane region" description="Helical" evidence="7">
    <location>
        <begin position="406"/>
        <end position="428"/>
    </location>
</feature>
<evidence type="ECO:0000259" key="8">
    <source>
        <dbReference type="PROSITE" id="PS50850"/>
    </source>
</evidence>
<protein>
    <recommendedName>
        <fullName evidence="8">Major facilitator superfamily (MFS) profile domain-containing protein</fullName>
    </recommendedName>
</protein>
<evidence type="ECO:0000256" key="4">
    <source>
        <dbReference type="ARBA" id="ARBA00022989"/>
    </source>
</evidence>
<dbReference type="InterPro" id="IPR020846">
    <property type="entry name" value="MFS_dom"/>
</dbReference>
<dbReference type="PANTHER" id="PTHR43791:SF85">
    <property type="entry name" value="TRANSPORTER, PUTATIVE (AFU_ORTHOLOGUE AFUA_6G00710)-RELATED"/>
    <property type="match status" value="1"/>
</dbReference>
<feature type="transmembrane region" description="Helical" evidence="7">
    <location>
        <begin position="213"/>
        <end position="235"/>
    </location>
</feature>
<keyword evidence="5 7" id="KW-0472">Membrane</keyword>
<dbReference type="PANTHER" id="PTHR43791">
    <property type="entry name" value="PERMEASE-RELATED"/>
    <property type="match status" value="1"/>
</dbReference>
<evidence type="ECO:0000256" key="1">
    <source>
        <dbReference type="ARBA" id="ARBA00004141"/>
    </source>
</evidence>
<evidence type="ECO:0000313" key="9">
    <source>
        <dbReference type="EMBL" id="KIV90488.1"/>
    </source>
</evidence>
<feature type="transmembrane region" description="Helical" evidence="7">
    <location>
        <begin position="46"/>
        <end position="67"/>
    </location>
</feature>
<dbReference type="GeneID" id="27325635"/>
<dbReference type="PROSITE" id="PS50850">
    <property type="entry name" value="MFS"/>
    <property type="match status" value="1"/>
</dbReference>
<feature type="compositionally biased region" description="Basic and acidic residues" evidence="6">
    <location>
        <begin position="1"/>
        <end position="13"/>
    </location>
</feature>
<feature type="transmembrane region" description="Helical" evidence="7">
    <location>
        <begin position="150"/>
        <end position="168"/>
    </location>
</feature>
<dbReference type="AlphaFoldDB" id="A0A0D1ZUP1"/>
<comment type="subcellular location">
    <subcellularLocation>
        <location evidence="1">Membrane</location>
        <topology evidence="1">Multi-pass membrane protein</topology>
    </subcellularLocation>
</comment>
<feature type="transmembrane region" description="Helical" evidence="7">
    <location>
        <begin position="372"/>
        <end position="394"/>
    </location>
</feature>
<proteinExistence type="predicted"/>
<dbReference type="GO" id="GO:0016020">
    <property type="term" value="C:membrane"/>
    <property type="evidence" value="ECO:0007669"/>
    <property type="project" value="UniProtKB-SubCell"/>
</dbReference>
<evidence type="ECO:0000256" key="3">
    <source>
        <dbReference type="ARBA" id="ARBA00022692"/>
    </source>
</evidence>
<sequence length="503" mass="55830">MSSPDKTVEKEGVDLNVEEQEYGTKGASGTSPEYSDAESKAFDRSLILKLDLLIIPLLTMVYLLAFLDRANIGNARVAGLQTDLGISDHQYQTAITVTYVPYIASEVPSNLIIKRVGPRRYIPFLCFAWGIVTTLQSQVHNYSGLLACRFFLGLMEGGLFPGIILYLSSFYRRQDLSLRIALFWSAASLSGAFSGLLAAAIAKMDGIGGMRGWQYIFLLEGLFTVVWAVVVYVFLPNSPHSVKLFTPEQAARCVERLKLDVDILENEKVTTRKVLSIFKDPQIILVLLCAICSGCVIFGLALFTPSIVRGMGYSPIRTQLMTVPPYAVAFVLSIAVAYFSDKYKMRGIPMILTLLLSLAGVIIFYVGRSVPVRYAGLFLLLGGIYANGPCLIAWMPNNTAGHTRRATAIAMNCVCNNVGGIISTWIFPSRDAPYYLFAARFMLSMNVIFLFLTAAVMWVLHRENTKKEDPEYRQKLLGDISDLSFADQLDKLGDHHPDYKYVL</sequence>
<evidence type="ECO:0000256" key="7">
    <source>
        <dbReference type="SAM" id="Phobius"/>
    </source>
</evidence>
<keyword evidence="2" id="KW-0813">Transport</keyword>
<dbReference type="Pfam" id="PF07690">
    <property type="entry name" value="MFS_1"/>
    <property type="match status" value="1"/>
</dbReference>
<feature type="transmembrane region" description="Helical" evidence="7">
    <location>
        <begin position="283"/>
        <end position="303"/>
    </location>
</feature>
<dbReference type="OMA" id="KDYTWTE"/>
<feature type="transmembrane region" description="Helical" evidence="7">
    <location>
        <begin position="434"/>
        <end position="460"/>
    </location>
</feature>
<feature type="transmembrane region" description="Helical" evidence="7">
    <location>
        <begin position="180"/>
        <end position="201"/>
    </location>
</feature>
<dbReference type="Proteomes" id="UP000054302">
    <property type="component" value="Unassembled WGS sequence"/>
</dbReference>
<feature type="transmembrane region" description="Helical" evidence="7">
    <location>
        <begin position="323"/>
        <end position="340"/>
    </location>
</feature>
<keyword evidence="4 7" id="KW-1133">Transmembrane helix</keyword>
<dbReference type="InterPro" id="IPR011701">
    <property type="entry name" value="MFS"/>
</dbReference>
<feature type="transmembrane region" description="Helical" evidence="7">
    <location>
        <begin position="347"/>
        <end position="366"/>
    </location>
</feature>
<dbReference type="VEuPathDB" id="FungiDB:PV10_07790"/>
<dbReference type="Gene3D" id="1.20.1250.20">
    <property type="entry name" value="MFS general substrate transporter like domains"/>
    <property type="match status" value="2"/>
</dbReference>
<accession>A0A0D1ZUP1</accession>
<dbReference type="RefSeq" id="XP_016222062.1">
    <property type="nucleotide sequence ID" value="XM_016372730.1"/>
</dbReference>
<dbReference type="FunFam" id="1.20.1250.20:FF:000013">
    <property type="entry name" value="MFS general substrate transporter"/>
    <property type="match status" value="1"/>
</dbReference>
<dbReference type="GO" id="GO:0022857">
    <property type="term" value="F:transmembrane transporter activity"/>
    <property type="evidence" value="ECO:0007669"/>
    <property type="project" value="InterPro"/>
</dbReference>
<evidence type="ECO:0000256" key="5">
    <source>
        <dbReference type="ARBA" id="ARBA00023136"/>
    </source>
</evidence>
<keyword evidence="10" id="KW-1185">Reference proteome</keyword>
<organism evidence="9 10">
    <name type="scientific">Exophiala mesophila</name>
    <name type="common">Black yeast-like fungus</name>
    <dbReference type="NCBI Taxonomy" id="212818"/>
    <lineage>
        <taxon>Eukaryota</taxon>
        <taxon>Fungi</taxon>
        <taxon>Dikarya</taxon>
        <taxon>Ascomycota</taxon>
        <taxon>Pezizomycotina</taxon>
        <taxon>Eurotiomycetes</taxon>
        <taxon>Chaetothyriomycetidae</taxon>
        <taxon>Chaetothyriales</taxon>
        <taxon>Herpotrichiellaceae</taxon>
        <taxon>Exophiala</taxon>
    </lineage>
</organism>
<dbReference type="FunFam" id="1.20.1250.20:FF:000034">
    <property type="entry name" value="MFS general substrate transporter"/>
    <property type="match status" value="1"/>
</dbReference>
<dbReference type="OrthoDB" id="4110098at2759"/>
<feature type="domain" description="Major facilitator superfamily (MFS) profile" evidence="8">
    <location>
        <begin position="54"/>
        <end position="456"/>
    </location>
</feature>
<evidence type="ECO:0000256" key="2">
    <source>
        <dbReference type="ARBA" id="ARBA00022448"/>
    </source>
</evidence>
<gene>
    <name evidence="9" type="ORF">PV10_07790</name>
</gene>
<evidence type="ECO:0000313" key="10">
    <source>
        <dbReference type="Proteomes" id="UP000054302"/>
    </source>
</evidence>
<dbReference type="EMBL" id="KN847524">
    <property type="protein sequence ID" value="KIV90488.1"/>
    <property type="molecule type" value="Genomic_DNA"/>
</dbReference>
<keyword evidence="3 7" id="KW-0812">Transmembrane</keyword>
<evidence type="ECO:0000256" key="6">
    <source>
        <dbReference type="SAM" id="MobiDB-lite"/>
    </source>
</evidence>
<feature type="region of interest" description="Disordered" evidence="6">
    <location>
        <begin position="1"/>
        <end position="36"/>
    </location>
</feature>
<dbReference type="InterPro" id="IPR036259">
    <property type="entry name" value="MFS_trans_sf"/>
</dbReference>
<feature type="transmembrane region" description="Helical" evidence="7">
    <location>
        <begin position="121"/>
        <end position="138"/>
    </location>
</feature>
<reference evidence="9 10" key="1">
    <citation type="submission" date="2015-01" db="EMBL/GenBank/DDBJ databases">
        <title>The Genome Sequence of Exophiala mesophila CBS40295.</title>
        <authorList>
            <consortium name="The Broad Institute Genomics Platform"/>
            <person name="Cuomo C."/>
            <person name="de Hoog S."/>
            <person name="Gorbushina A."/>
            <person name="Stielow B."/>
            <person name="Teixiera M."/>
            <person name="Abouelleil A."/>
            <person name="Chapman S.B."/>
            <person name="Priest M."/>
            <person name="Young S.K."/>
            <person name="Wortman J."/>
            <person name="Nusbaum C."/>
            <person name="Birren B."/>
        </authorList>
    </citation>
    <scope>NUCLEOTIDE SEQUENCE [LARGE SCALE GENOMIC DNA]</scope>
    <source>
        <strain evidence="9 10">CBS 40295</strain>
    </source>
</reference>